<dbReference type="InterPro" id="IPR041705">
    <property type="entry name" value="PIN_Sll0205"/>
</dbReference>
<dbReference type="InterPro" id="IPR002716">
    <property type="entry name" value="PIN_dom"/>
</dbReference>
<dbReference type="Proteomes" id="UP000464318">
    <property type="component" value="Chromosome"/>
</dbReference>
<dbReference type="OrthoDB" id="9798990at2"/>
<dbReference type="EMBL" id="CP029149">
    <property type="protein sequence ID" value="QHN65480.1"/>
    <property type="molecule type" value="Genomic_DNA"/>
</dbReference>
<evidence type="ECO:0000313" key="2">
    <source>
        <dbReference type="Proteomes" id="UP000464318"/>
    </source>
</evidence>
<dbReference type="PANTHER" id="PTHR36173">
    <property type="entry name" value="RIBONUCLEASE VAPC16-RELATED"/>
    <property type="match status" value="1"/>
</dbReference>
<dbReference type="AlphaFoldDB" id="A0A6P1QXN8"/>
<protein>
    <submittedName>
        <fullName evidence="1">Toxin PIN</fullName>
    </submittedName>
</protein>
<dbReference type="PANTHER" id="PTHR36173:SF2">
    <property type="entry name" value="RIBONUCLEASE VAPC16"/>
    <property type="match status" value="1"/>
</dbReference>
<keyword evidence="2" id="KW-1185">Reference proteome</keyword>
<dbReference type="Pfam" id="PF01850">
    <property type="entry name" value="PIN"/>
    <property type="match status" value="1"/>
</dbReference>
<name>A0A6P1QXN8_9FLAO</name>
<dbReference type="InterPro" id="IPR029060">
    <property type="entry name" value="PIN-like_dom_sf"/>
</dbReference>
<gene>
    <name evidence="1" type="ORF">DBX24_06080</name>
</gene>
<organism evidence="1 2">
    <name type="scientific">Bergeyella cardium</name>
    <dbReference type="NCBI Taxonomy" id="1585976"/>
    <lineage>
        <taxon>Bacteria</taxon>
        <taxon>Pseudomonadati</taxon>
        <taxon>Bacteroidota</taxon>
        <taxon>Flavobacteriia</taxon>
        <taxon>Flavobacteriales</taxon>
        <taxon>Weeksellaceae</taxon>
        <taxon>Bergeyella</taxon>
    </lineage>
</organism>
<evidence type="ECO:0000313" key="1">
    <source>
        <dbReference type="EMBL" id="QHN65480.1"/>
    </source>
</evidence>
<dbReference type="InterPro" id="IPR052919">
    <property type="entry name" value="TA_system_RNase"/>
</dbReference>
<sequence length="133" mass="15467">MDTNTLIFAISDREQLSNDILNLLDDYSNILYTSSICIVELLQLYRIEKISTQYKTAGEMIQAIEDDFYIEILPFTKQHTKLLSKLEIADGHNDPFDHAIISQAIAEKLNVISSDRKFEKYTPQKLLFTYNKR</sequence>
<proteinExistence type="predicted"/>
<dbReference type="KEGG" id="bcad:DBX24_06080"/>
<dbReference type="CDD" id="cd09872">
    <property type="entry name" value="PIN_Sll0205-like"/>
    <property type="match status" value="1"/>
</dbReference>
<accession>A0A6P1QXN8</accession>
<dbReference type="SUPFAM" id="SSF88723">
    <property type="entry name" value="PIN domain-like"/>
    <property type="match status" value="1"/>
</dbReference>
<reference evidence="1 2" key="1">
    <citation type="submission" date="2018-04" db="EMBL/GenBank/DDBJ databases">
        <title>Characteristic and Complete Genome Sequencing of A Novel Member of Infective Endocarditis Causative Bacteria: Bergeyella cardium QL-PH.</title>
        <authorList>
            <person name="Pan H."/>
            <person name="Sun E."/>
            <person name="Zhang Y."/>
        </authorList>
    </citation>
    <scope>NUCLEOTIDE SEQUENCE [LARGE SCALE GENOMIC DNA]</scope>
    <source>
        <strain evidence="1 2">HPQL</strain>
    </source>
</reference>
<dbReference type="Gene3D" id="3.40.50.1010">
    <property type="entry name" value="5'-nuclease"/>
    <property type="match status" value="1"/>
</dbReference>
<dbReference type="RefSeq" id="WP_160224299.1">
    <property type="nucleotide sequence ID" value="NZ_CP029149.1"/>
</dbReference>